<dbReference type="AlphaFoldDB" id="A0A086TGP7"/>
<keyword evidence="2" id="KW-1133">Transmembrane helix</keyword>
<keyword evidence="4" id="KW-1185">Reference proteome</keyword>
<evidence type="ECO:0000313" key="4">
    <source>
        <dbReference type="Proteomes" id="UP000029964"/>
    </source>
</evidence>
<name>A0A086TGP7_HAPC1</name>
<dbReference type="EMBL" id="JPKY01000003">
    <property type="protein sequence ID" value="KFH48529.1"/>
    <property type="molecule type" value="Genomic_DNA"/>
</dbReference>
<reference evidence="4" key="1">
    <citation type="journal article" date="2014" name="Genome Announc.">
        <title>Genome sequence and annotation of Acremonium chrysogenum, producer of the beta-lactam antibiotic cephalosporin C.</title>
        <authorList>
            <person name="Terfehr D."/>
            <person name="Dahlmann T.A."/>
            <person name="Specht T."/>
            <person name="Zadra I."/>
            <person name="Kuernsteiner H."/>
            <person name="Kueck U."/>
        </authorList>
    </citation>
    <scope>NUCLEOTIDE SEQUENCE [LARGE SCALE GENOMIC DNA]</scope>
    <source>
        <strain evidence="4">ATCC 11550 / CBS 779.69 / DSM 880 / IAM 14645 / JCM 23072 / IMI 49137</strain>
    </source>
</reference>
<proteinExistence type="predicted"/>
<keyword evidence="2" id="KW-0812">Transmembrane</keyword>
<protein>
    <submittedName>
        <fullName evidence="3">Uncharacterized protein</fullName>
    </submittedName>
</protein>
<dbReference type="HOGENOM" id="CLU_1360055_0_0_1"/>
<gene>
    <name evidence="3" type="ORF">ACRE_006290</name>
</gene>
<evidence type="ECO:0000256" key="1">
    <source>
        <dbReference type="SAM" id="MobiDB-lite"/>
    </source>
</evidence>
<evidence type="ECO:0000313" key="3">
    <source>
        <dbReference type="EMBL" id="KFH48529.1"/>
    </source>
</evidence>
<feature type="transmembrane region" description="Helical" evidence="2">
    <location>
        <begin position="172"/>
        <end position="196"/>
    </location>
</feature>
<feature type="region of interest" description="Disordered" evidence="1">
    <location>
        <begin position="21"/>
        <end position="77"/>
    </location>
</feature>
<organism evidence="3 4">
    <name type="scientific">Hapsidospora chrysogenum (strain ATCC 11550 / CBS 779.69 / DSM 880 / IAM 14645 / JCM 23072 / IMI 49137)</name>
    <name type="common">Acremonium chrysogenum</name>
    <dbReference type="NCBI Taxonomy" id="857340"/>
    <lineage>
        <taxon>Eukaryota</taxon>
        <taxon>Fungi</taxon>
        <taxon>Dikarya</taxon>
        <taxon>Ascomycota</taxon>
        <taxon>Pezizomycotina</taxon>
        <taxon>Sordariomycetes</taxon>
        <taxon>Hypocreomycetidae</taxon>
        <taxon>Hypocreales</taxon>
        <taxon>Bionectriaceae</taxon>
        <taxon>Hapsidospora</taxon>
    </lineage>
</organism>
<comment type="caution">
    <text evidence="3">The sequence shown here is derived from an EMBL/GenBank/DDBJ whole genome shotgun (WGS) entry which is preliminary data.</text>
</comment>
<dbReference type="Proteomes" id="UP000029964">
    <property type="component" value="Unassembled WGS sequence"/>
</dbReference>
<sequence>MAVPPSRLEPEDISLEYPVTESLIPTENPGNRDIWPPLQPTVHAGWSTGLPQRPNTPLPSGKTGPAGPENLEEEDAKKSERKWIVGWLRKAYGLDPIPDNHKPKKKYPRAENLEAFLPGFYIRDPRRSRKYNDRIHRCLQRRRRDFVEREKIKRVRRRHPTGLMPNDLKNRVLRYLPVALLMMAIIGGFIAVGVYLSPSPR</sequence>
<keyword evidence="2" id="KW-0472">Membrane</keyword>
<evidence type="ECO:0000256" key="2">
    <source>
        <dbReference type="SAM" id="Phobius"/>
    </source>
</evidence>
<accession>A0A086TGP7</accession>